<dbReference type="InterPro" id="IPR045040">
    <property type="entry name" value="PORR_fam"/>
</dbReference>
<gene>
    <name evidence="3" type="ORF">F511_16702</name>
</gene>
<evidence type="ECO:0000313" key="3">
    <source>
        <dbReference type="EMBL" id="KZV48895.1"/>
    </source>
</evidence>
<feature type="compositionally biased region" description="Basic and acidic residues" evidence="1">
    <location>
        <begin position="551"/>
        <end position="577"/>
    </location>
</feature>
<dbReference type="OrthoDB" id="1892230at2759"/>
<proteinExistence type="predicted"/>
<evidence type="ECO:0000259" key="2">
    <source>
        <dbReference type="Pfam" id="PF11955"/>
    </source>
</evidence>
<dbReference type="AlphaFoldDB" id="A0A2Z7CRA0"/>
<feature type="compositionally biased region" description="Basic and acidic residues" evidence="1">
    <location>
        <begin position="366"/>
        <end position="383"/>
    </location>
</feature>
<dbReference type="InterPro" id="IPR021099">
    <property type="entry name" value="PORR_domain"/>
</dbReference>
<dbReference type="Proteomes" id="UP000250235">
    <property type="component" value="Unassembled WGS sequence"/>
</dbReference>
<feature type="compositionally biased region" description="Basic residues" evidence="1">
    <location>
        <begin position="470"/>
        <end position="479"/>
    </location>
</feature>
<name>A0A2Z7CRA0_9LAMI</name>
<keyword evidence="4" id="KW-1185">Reference proteome</keyword>
<feature type="region of interest" description="Disordered" evidence="1">
    <location>
        <begin position="366"/>
        <end position="633"/>
    </location>
</feature>
<sequence length="633" mass="73477">MHHLRRLLPGPLRRDSTIHHHRTSTRALYDFAASIRCPRDRGLDYAVARERHLKPVINLKDFIISEPSKSAPLSLLTQSKETLQIPFRPIEFIRKYPSIFQEFCPGSLNVNPHVKLSPEAISLSSEERLVYESVNYKQDIACRLLKLLMIAKVNKIPIFLLERLKWELGLPQDYEMSVIPEFPDYFRVIDGGRLGENWKMLELVCWSDEFSVSEMEKKGDKDGKIHFFLQYSKDFEMDKKYKKWVDEWQKLPYVSAYENAMHLASTTDESDKWAVAVLHEVLSLFVGKKADRESLLSLGEFLGLRSRFKRAFLQHPGIFYVSSKIGMHTVVLKEAYKRGTLIERHPLMDMRFKYVQLMNVVKDESKTEITQKQKTVVDTRKGEEESDDNGNGEEDDSEMYELLDDDDGGGGDDDDDDEEEEEEEGENNSKRGRFKERTKTFEDKNPERSLARRANGQRRKESNYNDEHRSSRRVSKSKIVHADQRIRGKALRNLDNGENATAREGFFRRQPTNFEGLNSRRKISARGVNGQSRNENGHDSSTRSSKQTSVRGDRVISRRGPRKWDKDVNATSRERFKQQPATFEGKDFERSTARSRNGRSTNDSNYESSTRFSRNIRGDQRLPQRTTPNLDVS</sequence>
<evidence type="ECO:0000313" key="4">
    <source>
        <dbReference type="Proteomes" id="UP000250235"/>
    </source>
</evidence>
<feature type="compositionally biased region" description="Basic and acidic residues" evidence="1">
    <location>
        <begin position="435"/>
        <end position="450"/>
    </location>
</feature>
<protein>
    <submittedName>
        <fullName evidence="3">Protein ROOT PRIMORDIUM DEFECTIVE 1-like</fullName>
    </submittedName>
</protein>
<feature type="compositionally biased region" description="Basic and acidic residues" evidence="1">
    <location>
        <begin position="458"/>
        <end position="469"/>
    </location>
</feature>
<evidence type="ECO:0000256" key="1">
    <source>
        <dbReference type="SAM" id="MobiDB-lite"/>
    </source>
</evidence>
<dbReference type="Pfam" id="PF11955">
    <property type="entry name" value="PORR"/>
    <property type="match status" value="1"/>
</dbReference>
<dbReference type="PANTHER" id="PTHR31476:SF16">
    <property type="entry name" value="F14O23.23 PROTEIN"/>
    <property type="match status" value="1"/>
</dbReference>
<feature type="domain" description="PORR" evidence="2">
    <location>
        <begin position="39"/>
        <end position="360"/>
    </location>
</feature>
<feature type="compositionally biased region" description="Acidic residues" evidence="1">
    <location>
        <begin position="384"/>
        <end position="426"/>
    </location>
</feature>
<dbReference type="EMBL" id="KQ993804">
    <property type="protein sequence ID" value="KZV48895.1"/>
    <property type="molecule type" value="Genomic_DNA"/>
</dbReference>
<feature type="compositionally biased region" description="Polar residues" evidence="1">
    <location>
        <begin position="623"/>
        <end position="633"/>
    </location>
</feature>
<accession>A0A2Z7CRA0</accession>
<organism evidence="3 4">
    <name type="scientific">Dorcoceras hygrometricum</name>
    <dbReference type="NCBI Taxonomy" id="472368"/>
    <lineage>
        <taxon>Eukaryota</taxon>
        <taxon>Viridiplantae</taxon>
        <taxon>Streptophyta</taxon>
        <taxon>Embryophyta</taxon>
        <taxon>Tracheophyta</taxon>
        <taxon>Spermatophyta</taxon>
        <taxon>Magnoliopsida</taxon>
        <taxon>eudicotyledons</taxon>
        <taxon>Gunneridae</taxon>
        <taxon>Pentapetalae</taxon>
        <taxon>asterids</taxon>
        <taxon>lamiids</taxon>
        <taxon>Lamiales</taxon>
        <taxon>Gesneriaceae</taxon>
        <taxon>Didymocarpoideae</taxon>
        <taxon>Trichosporeae</taxon>
        <taxon>Loxocarpinae</taxon>
        <taxon>Dorcoceras</taxon>
    </lineage>
</organism>
<feature type="compositionally biased region" description="Polar residues" evidence="1">
    <location>
        <begin position="594"/>
        <end position="613"/>
    </location>
</feature>
<dbReference type="PANTHER" id="PTHR31476">
    <property type="entry name" value="PROTEIN WHAT'S THIS FACTOR 1 HOMOLOG, CHLOROPLASTIC"/>
    <property type="match status" value="1"/>
</dbReference>
<dbReference type="GO" id="GO:0003723">
    <property type="term" value="F:RNA binding"/>
    <property type="evidence" value="ECO:0007669"/>
    <property type="project" value="InterPro"/>
</dbReference>
<reference evidence="3 4" key="1">
    <citation type="journal article" date="2015" name="Proc. Natl. Acad. Sci. U.S.A.">
        <title>The resurrection genome of Boea hygrometrica: A blueprint for survival of dehydration.</title>
        <authorList>
            <person name="Xiao L."/>
            <person name="Yang G."/>
            <person name="Zhang L."/>
            <person name="Yang X."/>
            <person name="Zhao S."/>
            <person name="Ji Z."/>
            <person name="Zhou Q."/>
            <person name="Hu M."/>
            <person name="Wang Y."/>
            <person name="Chen M."/>
            <person name="Xu Y."/>
            <person name="Jin H."/>
            <person name="Xiao X."/>
            <person name="Hu G."/>
            <person name="Bao F."/>
            <person name="Hu Y."/>
            <person name="Wan P."/>
            <person name="Li L."/>
            <person name="Deng X."/>
            <person name="Kuang T."/>
            <person name="Xiang C."/>
            <person name="Zhu J.K."/>
            <person name="Oliver M.J."/>
            <person name="He Y."/>
        </authorList>
    </citation>
    <scope>NUCLEOTIDE SEQUENCE [LARGE SCALE GENOMIC DNA]</scope>
    <source>
        <strain evidence="4">cv. XS01</strain>
    </source>
</reference>